<dbReference type="Proteomes" id="UP001596524">
    <property type="component" value="Unassembled WGS sequence"/>
</dbReference>
<comment type="caution">
    <text evidence="3">The sequence shown here is derived from an EMBL/GenBank/DDBJ whole genome shotgun (WGS) entry which is preliminary data.</text>
</comment>
<keyword evidence="4" id="KW-1185">Reference proteome</keyword>
<protein>
    <submittedName>
        <fullName evidence="3">Glycosyltransferase</fullName>
        <ecNumber evidence="3">2.4.-.-</ecNumber>
    </submittedName>
</protein>
<feature type="domain" description="Spore protein YkvP/CgeB glycosyl transferase-like" evidence="2">
    <location>
        <begin position="849"/>
        <end position="980"/>
    </location>
</feature>
<dbReference type="EMBL" id="JBHTCH010000017">
    <property type="protein sequence ID" value="MFC7361541.1"/>
    <property type="molecule type" value="Genomic_DNA"/>
</dbReference>
<proteinExistence type="predicted"/>
<dbReference type="Gene3D" id="3.90.550.10">
    <property type="entry name" value="Spore Coat Polysaccharide Biosynthesis Protein SpsA, Chain A"/>
    <property type="match status" value="1"/>
</dbReference>
<evidence type="ECO:0000259" key="1">
    <source>
        <dbReference type="Pfam" id="PF00535"/>
    </source>
</evidence>
<dbReference type="Pfam" id="PF13524">
    <property type="entry name" value="Glyco_trans_1_2"/>
    <property type="match status" value="1"/>
</dbReference>
<dbReference type="PANTHER" id="PTHR43685:SF2">
    <property type="entry name" value="GLYCOSYLTRANSFERASE 2-LIKE DOMAIN-CONTAINING PROTEIN"/>
    <property type="match status" value="1"/>
</dbReference>
<evidence type="ECO:0000313" key="3">
    <source>
        <dbReference type="EMBL" id="MFC7361541.1"/>
    </source>
</evidence>
<sequence>MRAERRQQVRLDDAEEVLVDSGLIDADYVAAQLGTTFESPHEAARAAVHAGDVSPHPLFEAQWIGRRRSWQRLGQHPVLWYVSERRRRNRIAPHPLADPRLIFAAHPEARHHPYGALSYWLSVSGPGTPLPTRILPKKVSWGTYRAAAIEAAAAWRAEVVRDRPELVGPAPALSAGLGTSPAVTVVMSAQDAGPLVHETVASLQAQTFADWHLVAVDRGSADDTAAVLQGMAAFDDRITLVRETRCGHARALNAALEHSTAEHVAFLPLGREWLPEMLGELLAHAHHTGAAAVLAGAGAVGRDRIELVGGRPVDLTTALLRRAAIKDVGGFDESLGGSAERDLLLRLSRDHELLAVDVPVLKRPETPATGFGDDWDSVVLERQLVDWDAAAGRETSEDLVSHVLPLGIEPRRTVEWLSSVPREGSELILVGVRLRRAHHVLAASVAAIISGARFVSVPAGVSTSAATNVGISLAAGSTVLLVRPEAMPPRQPIAERLASVVHEPGVAVAQPLVVDLDGVILSAGARFSQVNPNPELFLAGLPVSDAVRIGQCEVAAPAAPMVALRTQTAVALRGLSARFSSVLAETDLGLRARQAGLGESVVVPETVITSRTPYATPEELIGAMASLRAGSATPPPDRAADLLLQAGLEVTDQRNRRISAYPEDRTAPSVLVPDLVVRSVQGIHESPPRLRWAIDIASPAASRGDRWGDTYFARSLADALERRGQHVATDRRDARERDSRDHDDVLLVLRGLDRVTPRPGLLNVEWIISHPDMISPEEVADFDLVYAASTSWSARMTREWGTTIKPLLQCTDTRWFHPDRAEPDTGPELLFVGNSRGIYRYAVRSALAIGAPLTLHGNDWTEFVEREQIASGGVANEEVGVLYASAGVVLNDHHLDMRRDSFASNRLFDAAACGARILSDRIDGLEETFSGLVLPFDNERELARLVTPPYDAFPDNATRRQIAMRIMAEHSFDKRAETLVDDAVRHLLARG</sequence>
<keyword evidence="3" id="KW-0328">Glycosyltransferase</keyword>
<dbReference type="EC" id="2.4.-.-" evidence="3"/>
<keyword evidence="3" id="KW-0808">Transferase</keyword>
<name>A0ABW2N643_9ACTN</name>
<evidence type="ECO:0000259" key="2">
    <source>
        <dbReference type="Pfam" id="PF13524"/>
    </source>
</evidence>
<evidence type="ECO:0000313" key="4">
    <source>
        <dbReference type="Proteomes" id="UP001596524"/>
    </source>
</evidence>
<dbReference type="InterPro" id="IPR029044">
    <property type="entry name" value="Nucleotide-diphossugar_trans"/>
</dbReference>
<feature type="domain" description="Glycosyltransferase 2-like" evidence="1">
    <location>
        <begin position="184"/>
        <end position="303"/>
    </location>
</feature>
<organism evidence="3 4">
    <name type="scientific">Nocardioides astragali</name>
    <dbReference type="NCBI Taxonomy" id="1776736"/>
    <lineage>
        <taxon>Bacteria</taxon>
        <taxon>Bacillati</taxon>
        <taxon>Actinomycetota</taxon>
        <taxon>Actinomycetes</taxon>
        <taxon>Propionibacteriales</taxon>
        <taxon>Nocardioidaceae</taxon>
        <taxon>Nocardioides</taxon>
    </lineage>
</organism>
<reference evidence="4" key="1">
    <citation type="journal article" date="2019" name="Int. J. Syst. Evol. Microbiol.">
        <title>The Global Catalogue of Microorganisms (GCM) 10K type strain sequencing project: providing services to taxonomists for standard genome sequencing and annotation.</title>
        <authorList>
            <consortium name="The Broad Institute Genomics Platform"/>
            <consortium name="The Broad Institute Genome Sequencing Center for Infectious Disease"/>
            <person name="Wu L."/>
            <person name="Ma J."/>
        </authorList>
    </citation>
    <scope>NUCLEOTIDE SEQUENCE [LARGE SCALE GENOMIC DNA]</scope>
    <source>
        <strain evidence="4">FCH27</strain>
    </source>
</reference>
<dbReference type="Pfam" id="PF00535">
    <property type="entry name" value="Glycos_transf_2"/>
    <property type="match status" value="1"/>
</dbReference>
<gene>
    <name evidence="3" type="ORF">ACFQO6_14800</name>
</gene>
<accession>A0ABW2N643</accession>
<dbReference type="GO" id="GO:0016757">
    <property type="term" value="F:glycosyltransferase activity"/>
    <property type="evidence" value="ECO:0007669"/>
    <property type="project" value="UniProtKB-KW"/>
</dbReference>
<dbReference type="CDD" id="cd00761">
    <property type="entry name" value="Glyco_tranf_GTA_type"/>
    <property type="match status" value="1"/>
</dbReference>
<dbReference type="InterPro" id="IPR055259">
    <property type="entry name" value="YkvP/CgeB_Glyco_trans-like"/>
</dbReference>
<dbReference type="InterPro" id="IPR001173">
    <property type="entry name" value="Glyco_trans_2-like"/>
</dbReference>
<dbReference type="PANTHER" id="PTHR43685">
    <property type="entry name" value="GLYCOSYLTRANSFERASE"/>
    <property type="match status" value="1"/>
</dbReference>
<dbReference type="RefSeq" id="WP_255891133.1">
    <property type="nucleotide sequence ID" value="NZ_JAFMZM010000004.1"/>
</dbReference>
<dbReference type="SUPFAM" id="SSF53448">
    <property type="entry name" value="Nucleotide-diphospho-sugar transferases"/>
    <property type="match status" value="2"/>
</dbReference>
<dbReference type="InterPro" id="IPR050834">
    <property type="entry name" value="Glycosyltransf_2"/>
</dbReference>